<name>A0ABR2J544_9PEZI</name>
<feature type="compositionally biased region" description="Polar residues" evidence="1">
    <location>
        <begin position="208"/>
        <end position="217"/>
    </location>
</feature>
<gene>
    <name evidence="2" type="ORF">PGQ11_003180</name>
</gene>
<keyword evidence="3" id="KW-1185">Reference proteome</keyword>
<sequence>MDPLTASALGLAGATVKGLIEVWEFLRVVQEIHDAPATAGVFVKLLKQVTEDFNHAMAFRTQLMDTRKRTLNNIHDKWIHKVLLDTIEELDDFGRLLHKNEGTKDWDFEARVLFVLKDQEALNLHKESLRGAHSRLLAAITTMHAVAMNSGLLAPLPLLGTGSVAARSISAPTVHQTKTGRRTSKMPSVSDDEDEEGATLSKAMPNFYSATSSTTTL</sequence>
<reference evidence="2 3" key="1">
    <citation type="journal article" date="2024" name="IMA Fungus">
        <title>Apiospora arundinis, a panoply of carbohydrate-active enzymes and secondary metabolites.</title>
        <authorList>
            <person name="Sorensen T."/>
            <person name="Petersen C."/>
            <person name="Muurmann A.T."/>
            <person name="Christiansen J.V."/>
            <person name="Brundto M.L."/>
            <person name="Overgaard C.K."/>
            <person name="Boysen A.T."/>
            <person name="Wollenberg R.D."/>
            <person name="Larsen T.O."/>
            <person name="Sorensen J.L."/>
            <person name="Nielsen K.L."/>
            <person name="Sondergaard T.E."/>
        </authorList>
    </citation>
    <scope>NUCLEOTIDE SEQUENCE [LARGE SCALE GENOMIC DNA]</scope>
    <source>
        <strain evidence="2 3">AAU 773</strain>
    </source>
</reference>
<evidence type="ECO:0000313" key="3">
    <source>
        <dbReference type="Proteomes" id="UP001390339"/>
    </source>
</evidence>
<feature type="region of interest" description="Disordered" evidence="1">
    <location>
        <begin position="170"/>
        <end position="217"/>
    </location>
</feature>
<evidence type="ECO:0000256" key="1">
    <source>
        <dbReference type="SAM" id="MobiDB-lite"/>
    </source>
</evidence>
<evidence type="ECO:0000313" key="2">
    <source>
        <dbReference type="EMBL" id="KAK8872666.1"/>
    </source>
</evidence>
<dbReference type="Proteomes" id="UP001390339">
    <property type="component" value="Unassembled WGS sequence"/>
</dbReference>
<proteinExistence type="predicted"/>
<evidence type="ECO:0008006" key="4">
    <source>
        <dbReference type="Google" id="ProtNLM"/>
    </source>
</evidence>
<dbReference type="EMBL" id="JAPCWZ010000003">
    <property type="protein sequence ID" value="KAK8872666.1"/>
    <property type="molecule type" value="Genomic_DNA"/>
</dbReference>
<protein>
    <recommendedName>
        <fullName evidence="4">Fungal N-terminal domain-containing protein</fullName>
    </recommendedName>
</protein>
<accession>A0ABR2J544</accession>
<organism evidence="2 3">
    <name type="scientific">Apiospora arundinis</name>
    <dbReference type="NCBI Taxonomy" id="335852"/>
    <lineage>
        <taxon>Eukaryota</taxon>
        <taxon>Fungi</taxon>
        <taxon>Dikarya</taxon>
        <taxon>Ascomycota</taxon>
        <taxon>Pezizomycotina</taxon>
        <taxon>Sordariomycetes</taxon>
        <taxon>Xylariomycetidae</taxon>
        <taxon>Amphisphaeriales</taxon>
        <taxon>Apiosporaceae</taxon>
        <taxon>Apiospora</taxon>
    </lineage>
</organism>
<comment type="caution">
    <text evidence="2">The sequence shown here is derived from an EMBL/GenBank/DDBJ whole genome shotgun (WGS) entry which is preliminary data.</text>
</comment>